<dbReference type="SUPFAM" id="SSF53822">
    <property type="entry name" value="Periplasmic binding protein-like I"/>
    <property type="match status" value="1"/>
</dbReference>
<dbReference type="InterPro" id="IPR046335">
    <property type="entry name" value="LacI/GalR-like_sensor"/>
</dbReference>
<dbReference type="RefSeq" id="WP_103241173.1">
    <property type="nucleotide sequence ID" value="NZ_JANJZD010000032.1"/>
</dbReference>
<evidence type="ECO:0000256" key="1">
    <source>
        <dbReference type="ARBA" id="ARBA00023015"/>
    </source>
</evidence>
<dbReference type="OrthoDB" id="9775106at2"/>
<evidence type="ECO:0000313" key="5">
    <source>
        <dbReference type="EMBL" id="SOY31172.1"/>
    </source>
</evidence>
<keyword evidence="6" id="KW-1185">Reference proteome</keyword>
<dbReference type="SUPFAM" id="SSF47413">
    <property type="entry name" value="lambda repressor-like DNA-binding domains"/>
    <property type="match status" value="1"/>
</dbReference>
<evidence type="ECO:0000256" key="2">
    <source>
        <dbReference type="ARBA" id="ARBA00023125"/>
    </source>
</evidence>
<gene>
    <name evidence="5" type="primary">ccpA_2</name>
    <name evidence="5" type="ORF">AMURIS_03907</name>
</gene>
<dbReference type="AlphaFoldDB" id="A0A2K4ZL95"/>
<dbReference type="EMBL" id="OFSM01000022">
    <property type="protein sequence ID" value="SOY31172.1"/>
    <property type="molecule type" value="Genomic_DNA"/>
</dbReference>
<dbReference type="SMART" id="SM00354">
    <property type="entry name" value="HTH_LACI"/>
    <property type="match status" value="1"/>
</dbReference>
<organism evidence="5 6">
    <name type="scientific">Acetatifactor muris</name>
    <dbReference type="NCBI Taxonomy" id="879566"/>
    <lineage>
        <taxon>Bacteria</taxon>
        <taxon>Bacillati</taxon>
        <taxon>Bacillota</taxon>
        <taxon>Clostridia</taxon>
        <taxon>Lachnospirales</taxon>
        <taxon>Lachnospiraceae</taxon>
        <taxon>Acetatifactor</taxon>
    </lineage>
</organism>
<name>A0A2K4ZL95_9FIRM</name>
<dbReference type="PROSITE" id="PS00356">
    <property type="entry name" value="HTH_LACI_1"/>
    <property type="match status" value="1"/>
</dbReference>
<dbReference type="Pfam" id="PF13377">
    <property type="entry name" value="Peripla_BP_3"/>
    <property type="match status" value="1"/>
</dbReference>
<feature type="domain" description="HTH lacI-type" evidence="4">
    <location>
        <begin position="1"/>
        <end position="55"/>
    </location>
</feature>
<sequence>MNIRDIARLANVTPGTVSKVLNNYPDISENTRRHVMKIIEENQYIPRNSARSLKLAVKIPQIALAMEGIADWLHQAMAKTLFIRFHNADYTVMSFHDNYYSQDKVEKFQELLNYIDKHNLTGMVYFGGDFRNVPSKYFESLSCPVVFVNTVLPDQTGTEAYSSVQVDHYGTAARQMEYLITKGHRNICTVISSTIDTSAYGIRRDAYKDVLRRHGLEHNLAYIQESHYLCSNAYQLTYSCLKDHPEITAVCCFADAVAIAAVKAIRDAGRAPGKDVAIISFDGMEHLQYCIPSITTFEQPEAEMMDYVYDLILGLMNSKRQHLQITLQTKFQENESCLGEVPNARPDHP</sequence>
<protein>
    <submittedName>
        <fullName evidence="5">Catabolite control protein A</fullName>
    </submittedName>
</protein>
<evidence type="ECO:0000259" key="4">
    <source>
        <dbReference type="PROSITE" id="PS50932"/>
    </source>
</evidence>
<dbReference type="PROSITE" id="PS50932">
    <property type="entry name" value="HTH_LACI_2"/>
    <property type="match status" value="1"/>
</dbReference>
<evidence type="ECO:0000256" key="3">
    <source>
        <dbReference type="ARBA" id="ARBA00023163"/>
    </source>
</evidence>
<dbReference type="CDD" id="cd01392">
    <property type="entry name" value="HTH_LacI"/>
    <property type="match status" value="1"/>
</dbReference>
<dbReference type="InterPro" id="IPR010982">
    <property type="entry name" value="Lambda_DNA-bd_dom_sf"/>
</dbReference>
<keyword evidence="1" id="KW-0805">Transcription regulation</keyword>
<dbReference type="Gene3D" id="1.10.260.40">
    <property type="entry name" value="lambda repressor-like DNA-binding domains"/>
    <property type="match status" value="1"/>
</dbReference>
<dbReference type="CDD" id="cd06267">
    <property type="entry name" value="PBP1_LacI_sugar_binding-like"/>
    <property type="match status" value="1"/>
</dbReference>
<keyword evidence="2" id="KW-0238">DNA-binding</keyword>
<dbReference type="Gene3D" id="3.40.50.2300">
    <property type="match status" value="2"/>
</dbReference>
<accession>A0A2K4ZL95</accession>
<proteinExistence type="predicted"/>
<reference evidence="5 6" key="1">
    <citation type="submission" date="2018-01" db="EMBL/GenBank/DDBJ databases">
        <authorList>
            <person name="Gaut B.S."/>
            <person name="Morton B.R."/>
            <person name="Clegg M.T."/>
            <person name="Duvall M.R."/>
        </authorList>
    </citation>
    <scope>NUCLEOTIDE SEQUENCE [LARGE SCALE GENOMIC DNA]</scope>
    <source>
        <strain evidence="5">GP69</strain>
    </source>
</reference>
<dbReference type="GO" id="GO:0003700">
    <property type="term" value="F:DNA-binding transcription factor activity"/>
    <property type="evidence" value="ECO:0007669"/>
    <property type="project" value="TreeGrafter"/>
</dbReference>
<dbReference type="InterPro" id="IPR028082">
    <property type="entry name" value="Peripla_BP_I"/>
</dbReference>
<keyword evidence="3" id="KW-0804">Transcription</keyword>
<dbReference type="PANTHER" id="PTHR30146:SF109">
    <property type="entry name" value="HTH-TYPE TRANSCRIPTIONAL REGULATOR GALS"/>
    <property type="match status" value="1"/>
</dbReference>
<dbReference type="InterPro" id="IPR000843">
    <property type="entry name" value="HTH_LacI"/>
</dbReference>
<dbReference type="Pfam" id="PF00356">
    <property type="entry name" value="LacI"/>
    <property type="match status" value="1"/>
</dbReference>
<dbReference type="GO" id="GO:0000976">
    <property type="term" value="F:transcription cis-regulatory region binding"/>
    <property type="evidence" value="ECO:0007669"/>
    <property type="project" value="TreeGrafter"/>
</dbReference>
<dbReference type="PANTHER" id="PTHR30146">
    <property type="entry name" value="LACI-RELATED TRANSCRIPTIONAL REPRESSOR"/>
    <property type="match status" value="1"/>
</dbReference>
<dbReference type="Proteomes" id="UP000236311">
    <property type="component" value="Unassembled WGS sequence"/>
</dbReference>
<evidence type="ECO:0000313" key="6">
    <source>
        <dbReference type="Proteomes" id="UP000236311"/>
    </source>
</evidence>